<dbReference type="GO" id="GO:0051500">
    <property type="term" value="F:D-tyrosyl-tRNA(Tyr) deacylase activity"/>
    <property type="evidence" value="ECO:0007669"/>
    <property type="project" value="TreeGrafter"/>
</dbReference>
<gene>
    <name evidence="2" type="primary">dtd</name>
    <name evidence="3" type="ORF">SAMN05660197_0513</name>
</gene>
<evidence type="ECO:0000313" key="4">
    <source>
        <dbReference type="Proteomes" id="UP000192602"/>
    </source>
</evidence>
<organism evidence="3 4">
    <name type="scientific">Nitratiruptor tergarcus DSM 16512</name>
    <dbReference type="NCBI Taxonomy" id="1069081"/>
    <lineage>
        <taxon>Bacteria</taxon>
        <taxon>Pseudomonadati</taxon>
        <taxon>Campylobacterota</taxon>
        <taxon>Epsilonproteobacteria</taxon>
        <taxon>Nautiliales</taxon>
        <taxon>Nitratiruptoraceae</taxon>
        <taxon>Nitratiruptor</taxon>
    </lineage>
</organism>
<protein>
    <recommendedName>
        <fullName evidence="2">D-aminoacyl-tRNA deacylase</fullName>
        <shortName evidence="2">DTD</shortName>
        <ecNumber evidence="2">3.1.1.96</ecNumber>
    </recommendedName>
    <alternativeName>
        <fullName evidence="2">Gly-tRNA(Ala) deacylase</fullName>
        <ecNumber evidence="2">3.1.1.-</ecNumber>
    </alternativeName>
</protein>
<dbReference type="GO" id="GO:0005737">
    <property type="term" value="C:cytoplasm"/>
    <property type="evidence" value="ECO:0007669"/>
    <property type="project" value="UniProtKB-SubCell"/>
</dbReference>
<dbReference type="NCBIfam" id="TIGR00256">
    <property type="entry name" value="D-aminoacyl-tRNA deacylase"/>
    <property type="match status" value="1"/>
</dbReference>
<name>A0A1W1WR31_9BACT</name>
<comment type="function">
    <text evidence="2">An aminoacyl-tRNA editing enzyme that deacylates mischarged D-aminoacyl-tRNAs. Also deacylates mischarged glycyl-tRNA(Ala), protecting cells against glycine mischarging by AlaRS. Acts via tRNA-based rather than protein-based catalysis; rejects L-amino acids rather than detecting D-amino acids in the active site. By recycling D-aminoacyl-tRNA to D-amino acids and free tRNA molecules, this enzyme counteracts the toxicity associated with the formation of D-aminoacyl-tRNA entities in vivo and helps enforce protein L-homochirality.</text>
</comment>
<accession>A0A1W1WR31</accession>
<dbReference type="STRING" id="1069081.SAMN05660197_0513"/>
<proteinExistence type="inferred from homology"/>
<reference evidence="4" key="1">
    <citation type="submission" date="2017-04" db="EMBL/GenBank/DDBJ databases">
        <authorList>
            <person name="Varghese N."/>
            <person name="Submissions S."/>
        </authorList>
    </citation>
    <scope>NUCLEOTIDE SEQUENCE [LARGE SCALE GENOMIC DNA]</scope>
    <source>
        <strain evidence="4">DSM 16512</strain>
    </source>
</reference>
<dbReference type="EMBL" id="FWWZ01000001">
    <property type="protein sequence ID" value="SMC08747.1"/>
    <property type="molecule type" value="Genomic_DNA"/>
</dbReference>
<dbReference type="GO" id="GO:0106026">
    <property type="term" value="F:Gly-tRNA(Ala) deacylase activity"/>
    <property type="evidence" value="ECO:0007669"/>
    <property type="project" value="UniProtKB-UniRule"/>
</dbReference>
<dbReference type="SUPFAM" id="SSF69500">
    <property type="entry name" value="DTD-like"/>
    <property type="match status" value="1"/>
</dbReference>
<evidence type="ECO:0000256" key="2">
    <source>
        <dbReference type="HAMAP-Rule" id="MF_00518"/>
    </source>
</evidence>
<comment type="subcellular location">
    <subcellularLocation>
        <location evidence="2">Cytoplasm</location>
    </subcellularLocation>
</comment>
<dbReference type="FunFam" id="3.50.80.10:FF:000001">
    <property type="entry name" value="D-aminoacyl-tRNA deacylase"/>
    <property type="match status" value="1"/>
</dbReference>
<dbReference type="Gene3D" id="3.50.80.10">
    <property type="entry name" value="D-tyrosyl-tRNA(Tyr) deacylase"/>
    <property type="match status" value="1"/>
</dbReference>
<keyword evidence="2" id="KW-0378">Hydrolase</keyword>
<comment type="subunit">
    <text evidence="2">Homodimer.</text>
</comment>
<dbReference type="OrthoDB" id="9801395at2"/>
<evidence type="ECO:0000256" key="1">
    <source>
        <dbReference type="ARBA" id="ARBA00009673"/>
    </source>
</evidence>
<dbReference type="PANTHER" id="PTHR10472:SF5">
    <property type="entry name" value="D-AMINOACYL-TRNA DEACYLASE 1"/>
    <property type="match status" value="1"/>
</dbReference>
<dbReference type="PANTHER" id="PTHR10472">
    <property type="entry name" value="D-TYROSYL-TRNA TYR DEACYLASE"/>
    <property type="match status" value="1"/>
</dbReference>
<dbReference type="RefSeq" id="WP_084275011.1">
    <property type="nucleotide sequence ID" value="NZ_AP026671.1"/>
</dbReference>
<comment type="similarity">
    <text evidence="1 2">Belongs to the DTD family.</text>
</comment>
<dbReference type="Proteomes" id="UP000192602">
    <property type="component" value="Unassembled WGS sequence"/>
</dbReference>
<comment type="catalytic activity">
    <reaction evidence="2">
        <text>glycyl-tRNA(Ala) + H2O = tRNA(Ala) + glycine + H(+)</text>
        <dbReference type="Rhea" id="RHEA:53744"/>
        <dbReference type="Rhea" id="RHEA-COMP:9657"/>
        <dbReference type="Rhea" id="RHEA-COMP:13640"/>
        <dbReference type="ChEBI" id="CHEBI:15377"/>
        <dbReference type="ChEBI" id="CHEBI:15378"/>
        <dbReference type="ChEBI" id="CHEBI:57305"/>
        <dbReference type="ChEBI" id="CHEBI:78442"/>
        <dbReference type="ChEBI" id="CHEBI:78522"/>
    </reaction>
</comment>
<dbReference type="Pfam" id="PF02580">
    <property type="entry name" value="Tyr_Deacylase"/>
    <property type="match status" value="1"/>
</dbReference>
<feature type="short sequence motif" description="Gly-cisPro motif, important for rejection of L-amino acids" evidence="2">
    <location>
        <begin position="136"/>
        <end position="137"/>
    </location>
</feature>
<dbReference type="InterPro" id="IPR023509">
    <property type="entry name" value="DTD-like_sf"/>
</dbReference>
<comment type="catalytic activity">
    <reaction evidence="2">
        <text>a D-aminoacyl-tRNA + H2O = a tRNA + a D-alpha-amino acid + H(+)</text>
        <dbReference type="Rhea" id="RHEA:13953"/>
        <dbReference type="Rhea" id="RHEA-COMP:10123"/>
        <dbReference type="Rhea" id="RHEA-COMP:10124"/>
        <dbReference type="ChEBI" id="CHEBI:15377"/>
        <dbReference type="ChEBI" id="CHEBI:15378"/>
        <dbReference type="ChEBI" id="CHEBI:59871"/>
        <dbReference type="ChEBI" id="CHEBI:78442"/>
        <dbReference type="ChEBI" id="CHEBI:79333"/>
        <dbReference type="EC" id="3.1.1.96"/>
    </reaction>
</comment>
<dbReference type="GO" id="GO:0043908">
    <property type="term" value="F:Ser(Gly)-tRNA(Ala) hydrolase activity"/>
    <property type="evidence" value="ECO:0007669"/>
    <property type="project" value="UniProtKB-UniRule"/>
</dbReference>
<comment type="domain">
    <text evidence="2">A Gly-cisPro motif from one monomer fits into the active site of the other monomer to allow specific chiral rejection of L-amino acids.</text>
</comment>
<dbReference type="GO" id="GO:0019478">
    <property type="term" value="P:D-amino acid catabolic process"/>
    <property type="evidence" value="ECO:0007669"/>
    <property type="project" value="UniProtKB-UniRule"/>
</dbReference>
<keyword evidence="2" id="KW-0694">RNA-binding</keyword>
<dbReference type="HAMAP" id="MF_00518">
    <property type="entry name" value="Deacylase_Dtd"/>
    <property type="match status" value="1"/>
</dbReference>
<keyword evidence="2" id="KW-0820">tRNA-binding</keyword>
<keyword evidence="2" id="KW-0963">Cytoplasm</keyword>
<dbReference type="EC" id="3.1.1.96" evidence="2"/>
<evidence type="ECO:0000313" key="3">
    <source>
        <dbReference type="EMBL" id="SMC08747.1"/>
    </source>
</evidence>
<dbReference type="EC" id="3.1.1.-" evidence="2"/>
<dbReference type="AlphaFoldDB" id="A0A1W1WR31"/>
<keyword evidence="4" id="KW-1185">Reference proteome</keyword>
<dbReference type="InterPro" id="IPR003732">
    <property type="entry name" value="Daa-tRNA_deacyls_DTD"/>
</dbReference>
<dbReference type="GO" id="GO:0000049">
    <property type="term" value="F:tRNA binding"/>
    <property type="evidence" value="ECO:0007669"/>
    <property type="project" value="UniProtKB-UniRule"/>
</dbReference>
<sequence length="147" mass="16612">MIALIQRVTASWVKVENKEIARIGKGYNILLGVMEDDTDEDIQKLVKKICNLRIFPDENMKFDKNILQVRGEILVISQFTLAGNIERGNRPDFSAAMEPKRAKELYEQFCKELAKKVPVQKGEFGAMMEVGIINDGPVTIIADSKKL</sequence>